<feature type="non-terminal residue" evidence="1">
    <location>
        <position position="1"/>
    </location>
</feature>
<keyword evidence="2" id="KW-1185">Reference proteome</keyword>
<proteinExistence type="predicted"/>
<comment type="caution">
    <text evidence="1">The sequence shown here is derived from an EMBL/GenBank/DDBJ whole genome shotgun (WGS) entry which is preliminary data.</text>
</comment>
<protein>
    <submittedName>
        <fullName evidence="1">10200_t:CDS:1</fullName>
    </submittedName>
</protein>
<gene>
    <name evidence="1" type="ORF">AMORRO_LOCUS17180</name>
</gene>
<dbReference type="AlphaFoldDB" id="A0A9N9JFM5"/>
<name>A0A9N9JFM5_9GLOM</name>
<dbReference type="Proteomes" id="UP000789342">
    <property type="component" value="Unassembled WGS sequence"/>
</dbReference>
<reference evidence="1" key="1">
    <citation type="submission" date="2021-06" db="EMBL/GenBank/DDBJ databases">
        <authorList>
            <person name="Kallberg Y."/>
            <person name="Tangrot J."/>
            <person name="Rosling A."/>
        </authorList>
    </citation>
    <scope>NUCLEOTIDE SEQUENCE</scope>
    <source>
        <strain evidence="1">CL551</strain>
    </source>
</reference>
<evidence type="ECO:0000313" key="1">
    <source>
        <dbReference type="EMBL" id="CAG8779210.1"/>
    </source>
</evidence>
<feature type="non-terminal residue" evidence="1">
    <location>
        <position position="70"/>
    </location>
</feature>
<sequence length="70" mass="8172">IHYITISRFIQRLMVPSWLNYLGISPSYKEDPYIRTVFHSVADVGESDRTLYATIHIKAQSFVINVEEEL</sequence>
<evidence type="ECO:0000313" key="2">
    <source>
        <dbReference type="Proteomes" id="UP000789342"/>
    </source>
</evidence>
<dbReference type="EMBL" id="CAJVPV010051359">
    <property type="protein sequence ID" value="CAG8779210.1"/>
    <property type="molecule type" value="Genomic_DNA"/>
</dbReference>
<accession>A0A9N9JFM5</accession>
<organism evidence="1 2">
    <name type="scientific">Acaulospora morrowiae</name>
    <dbReference type="NCBI Taxonomy" id="94023"/>
    <lineage>
        <taxon>Eukaryota</taxon>
        <taxon>Fungi</taxon>
        <taxon>Fungi incertae sedis</taxon>
        <taxon>Mucoromycota</taxon>
        <taxon>Glomeromycotina</taxon>
        <taxon>Glomeromycetes</taxon>
        <taxon>Diversisporales</taxon>
        <taxon>Acaulosporaceae</taxon>
        <taxon>Acaulospora</taxon>
    </lineage>
</organism>